<keyword evidence="7 9" id="KW-0239">DNA-directed DNA polymerase</keyword>
<comment type="subcellular location">
    <subcellularLocation>
        <location evidence="1 9">Cytoplasm</location>
    </subcellularLocation>
</comment>
<dbReference type="PIRSF" id="PIRSF000804">
    <property type="entry name" value="DNA_pol_III_b"/>
    <property type="match status" value="1"/>
</dbReference>
<dbReference type="GO" id="GO:0003887">
    <property type="term" value="F:DNA-directed DNA polymerase activity"/>
    <property type="evidence" value="ECO:0007669"/>
    <property type="project" value="UniProtKB-UniRule"/>
</dbReference>
<dbReference type="GO" id="GO:0005737">
    <property type="term" value="C:cytoplasm"/>
    <property type="evidence" value="ECO:0007669"/>
    <property type="project" value="UniProtKB-SubCell"/>
</dbReference>
<dbReference type="InterPro" id="IPR046938">
    <property type="entry name" value="DNA_clamp_sf"/>
</dbReference>
<evidence type="ECO:0000256" key="8">
    <source>
        <dbReference type="ARBA" id="ARBA00023125"/>
    </source>
</evidence>
<dbReference type="SMART" id="SM00480">
    <property type="entry name" value="POL3Bc"/>
    <property type="match status" value="1"/>
</dbReference>
<dbReference type="SUPFAM" id="SSF55979">
    <property type="entry name" value="DNA clamp"/>
    <property type="match status" value="3"/>
</dbReference>
<proteinExistence type="inferred from homology"/>
<keyword evidence="3 9" id="KW-0963">Cytoplasm</keyword>
<keyword evidence="5 9" id="KW-0548">Nucleotidyltransferase</keyword>
<evidence type="ECO:0000259" key="12">
    <source>
        <dbReference type="Pfam" id="PF02768"/>
    </source>
</evidence>
<dbReference type="GO" id="GO:0003677">
    <property type="term" value="F:DNA binding"/>
    <property type="evidence" value="ECO:0007669"/>
    <property type="project" value="UniProtKB-UniRule"/>
</dbReference>
<evidence type="ECO:0000256" key="5">
    <source>
        <dbReference type="ARBA" id="ARBA00022695"/>
    </source>
</evidence>
<dbReference type="Proteomes" id="UP000178082">
    <property type="component" value="Unassembled WGS sequence"/>
</dbReference>
<dbReference type="STRING" id="1817883.A3G31_06615"/>
<dbReference type="InterPro" id="IPR022635">
    <property type="entry name" value="DNA_polIII_beta_C"/>
</dbReference>
<comment type="function">
    <text evidence="9">Confers DNA tethering and processivity to DNA polymerases and other proteins. Acts as a clamp, forming a ring around DNA (a reaction catalyzed by the clamp-loading complex) which diffuses in an ATP-independent manner freely and bidirectionally along dsDNA. Initially characterized for its ability to contact the catalytic subunit of DNA polymerase III (Pol III), a complex, multichain enzyme responsible for most of the replicative synthesis in bacteria; Pol III exhibits 3'-5' exonuclease proofreading activity. The beta chain is required for initiation of replication as well as for processivity of DNA replication.</text>
</comment>
<dbReference type="InterPro" id="IPR001001">
    <property type="entry name" value="DNA_polIII_beta"/>
</dbReference>
<dbReference type="PANTHER" id="PTHR30478">
    <property type="entry name" value="DNA POLYMERASE III SUBUNIT BETA"/>
    <property type="match status" value="1"/>
</dbReference>
<dbReference type="InterPro" id="IPR022634">
    <property type="entry name" value="DNA_polIII_beta_N"/>
</dbReference>
<evidence type="ECO:0000256" key="2">
    <source>
        <dbReference type="ARBA" id="ARBA00010752"/>
    </source>
</evidence>
<feature type="domain" description="DNA polymerase III beta sliding clamp C-terminal" evidence="12">
    <location>
        <begin position="246"/>
        <end position="365"/>
    </location>
</feature>
<comment type="similarity">
    <text evidence="2 9">Belongs to the beta sliding clamp family.</text>
</comment>
<dbReference type="GO" id="GO:0006271">
    <property type="term" value="P:DNA strand elongation involved in DNA replication"/>
    <property type="evidence" value="ECO:0007669"/>
    <property type="project" value="TreeGrafter"/>
</dbReference>
<dbReference type="Gene3D" id="3.10.150.10">
    <property type="entry name" value="DNA Polymerase III, subunit A, domain 2"/>
    <property type="match status" value="1"/>
</dbReference>
<accession>A0A1F7SE83</accession>
<dbReference type="Gene3D" id="3.70.10.10">
    <property type="match status" value="1"/>
</dbReference>
<dbReference type="CDD" id="cd00140">
    <property type="entry name" value="beta_clamp"/>
    <property type="match status" value="1"/>
</dbReference>
<keyword evidence="8" id="KW-0238">DNA-binding</keyword>
<dbReference type="AlphaFoldDB" id="A0A1F7SE83"/>
<reference evidence="13 14" key="1">
    <citation type="journal article" date="2016" name="Nat. Commun.">
        <title>Thousands of microbial genomes shed light on interconnected biogeochemical processes in an aquifer system.</title>
        <authorList>
            <person name="Anantharaman K."/>
            <person name="Brown C.T."/>
            <person name="Hug L.A."/>
            <person name="Sharon I."/>
            <person name="Castelle C.J."/>
            <person name="Probst A.J."/>
            <person name="Thomas B.C."/>
            <person name="Singh A."/>
            <person name="Wilkins M.J."/>
            <person name="Karaoz U."/>
            <person name="Brodie E.L."/>
            <person name="Williams K.H."/>
            <person name="Hubbard S.S."/>
            <person name="Banfield J.F."/>
        </authorList>
    </citation>
    <scope>NUCLEOTIDE SEQUENCE [LARGE SCALE GENOMIC DNA]</scope>
</reference>
<gene>
    <name evidence="13" type="ORF">A3G31_06615</name>
</gene>
<dbReference type="EMBL" id="MGDI01000033">
    <property type="protein sequence ID" value="OGL52086.1"/>
    <property type="molecule type" value="Genomic_DNA"/>
</dbReference>
<dbReference type="PANTHER" id="PTHR30478:SF0">
    <property type="entry name" value="BETA SLIDING CLAMP"/>
    <property type="match status" value="1"/>
</dbReference>
<protein>
    <recommendedName>
        <fullName evidence="9">Beta sliding clamp</fullName>
    </recommendedName>
</protein>
<evidence type="ECO:0000256" key="3">
    <source>
        <dbReference type="ARBA" id="ARBA00022490"/>
    </source>
</evidence>
<feature type="domain" description="DNA polymerase III beta sliding clamp N-terminal" evidence="10">
    <location>
        <begin position="1"/>
        <end position="119"/>
    </location>
</feature>
<comment type="caution">
    <text evidence="13">The sequence shown here is derived from an EMBL/GenBank/DDBJ whole genome shotgun (WGS) entry which is preliminary data.</text>
</comment>
<organism evidence="13 14">
    <name type="scientific">Candidatus Schekmanbacteria bacterium RIFCSPLOWO2_12_FULL_38_15</name>
    <dbReference type="NCBI Taxonomy" id="1817883"/>
    <lineage>
        <taxon>Bacteria</taxon>
        <taxon>Candidatus Schekmaniibacteriota</taxon>
    </lineage>
</organism>
<keyword evidence="6 9" id="KW-0235">DNA replication</keyword>
<evidence type="ECO:0000313" key="13">
    <source>
        <dbReference type="EMBL" id="OGL52086.1"/>
    </source>
</evidence>
<dbReference type="Pfam" id="PF02768">
    <property type="entry name" value="DNA_pol3_beta_3"/>
    <property type="match status" value="1"/>
</dbReference>
<evidence type="ECO:0000256" key="4">
    <source>
        <dbReference type="ARBA" id="ARBA00022679"/>
    </source>
</evidence>
<comment type="subunit">
    <text evidence="9">Forms a ring-shaped head-to-tail homodimer around DNA.</text>
</comment>
<evidence type="ECO:0000259" key="11">
    <source>
        <dbReference type="Pfam" id="PF02767"/>
    </source>
</evidence>
<dbReference type="Pfam" id="PF02767">
    <property type="entry name" value="DNA_pol3_beta_2"/>
    <property type="match status" value="1"/>
</dbReference>
<dbReference type="NCBIfam" id="TIGR00663">
    <property type="entry name" value="dnan"/>
    <property type="match status" value="1"/>
</dbReference>
<name>A0A1F7SE83_9BACT</name>
<dbReference type="GO" id="GO:0008408">
    <property type="term" value="F:3'-5' exonuclease activity"/>
    <property type="evidence" value="ECO:0007669"/>
    <property type="project" value="InterPro"/>
</dbReference>
<evidence type="ECO:0000256" key="6">
    <source>
        <dbReference type="ARBA" id="ARBA00022705"/>
    </source>
</evidence>
<evidence type="ECO:0000256" key="9">
    <source>
        <dbReference type="PIRNR" id="PIRNR000804"/>
    </source>
</evidence>
<evidence type="ECO:0000256" key="7">
    <source>
        <dbReference type="ARBA" id="ARBA00022932"/>
    </source>
</evidence>
<dbReference type="Pfam" id="PF00712">
    <property type="entry name" value="DNA_pol3_beta"/>
    <property type="match status" value="1"/>
</dbReference>
<feature type="domain" description="DNA polymerase III beta sliding clamp central" evidence="11">
    <location>
        <begin position="130"/>
        <end position="243"/>
    </location>
</feature>
<evidence type="ECO:0000313" key="14">
    <source>
        <dbReference type="Proteomes" id="UP000178082"/>
    </source>
</evidence>
<sequence>MEIKISKNELLKGIQRTQSITTKSTTLPILTYILLNAGKGNLNIIGTDLEVGIKGNYQCSVKKEGSIATLSKKLFEIIREMPEEKEITMKLIENYWLKITCGNINYQIAGLNPEDFPKFPDIESDGKDKIKSGVLLDMIKKTSYAISNDDSRYNLSGLLWEFKEKVMNMVATDGHRLAKTTNSSILKPADLKIIIPRKGVYELRKILEEGDNEILFWVKDNHIIFKKDNLYLVIRLLETDFPEYEKVIPKKSTKSIIVKRNEMKESIKRVSLMSNERSKAVKMSVKKDEITLSSSDPEIGQASDILQAKYDSEEIAVGFNAKYFLDILESVDDEELVIGLNDSLSPCVIKGLKNQNYVCVLMPMRV</sequence>
<keyword evidence="4 9" id="KW-0808">Transferase</keyword>
<evidence type="ECO:0000256" key="1">
    <source>
        <dbReference type="ARBA" id="ARBA00004496"/>
    </source>
</evidence>
<dbReference type="GO" id="GO:0009360">
    <property type="term" value="C:DNA polymerase III complex"/>
    <property type="evidence" value="ECO:0007669"/>
    <property type="project" value="InterPro"/>
</dbReference>
<evidence type="ECO:0000259" key="10">
    <source>
        <dbReference type="Pfam" id="PF00712"/>
    </source>
</evidence>
<dbReference type="InterPro" id="IPR022637">
    <property type="entry name" value="DNA_polIII_beta_cen"/>
</dbReference>